<dbReference type="EMBL" id="CADCTC010000131">
    <property type="protein sequence ID" value="CAA9252898.1"/>
    <property type="molecule type" value="Genomic_DNA"/>
</dbReference>
<gene>
    <name evidence="1" type="ORF">AVDCRST_MAG77-2288</name>
</gene>
<protein>
    <submittedName>
        <fullName evidence="1">Uncharacterized protein</fullName>
    </submittedName>
</protein>
<accession>A0A6J4IHF3</accession>
<dbReference type="Gene3D" id="3.40.190.10">
    <property type="entry name" value="Periplasmic binding protein-like II"/>
    <property type="match status" value="1"/>
</dbReference>
<sequence>MKEPIPWFNNQRVGPILREAADTMLPFYQGVWWPELAAAAGKHITAGLKGEKPVRQALDEAQAEARAAIEAAGGRLDASGQLQ</sequence>
<proteinExistence type="predicted"/>
<reference evidence="1" key="1">
    <citation type="submission" date="2020-02" db="EMBL/GenBank/DDBJ databases">
        <authorList>
            <person name="Meier V. D."/>
        </authorList>
    </citation>
    <scope>NUCLEOTIDE SEQUENCE</scope>
    <source>
        <strain evidence="1">AVDCRST_MAG77</strain>
    </source>
</reference>
<dbReference type="AlphaFoldDB" id="A0A6J4IHF3"/>
<organism evidence="1">
    <name type="scientific">uncultured Chloroflexota bacterium</name>
    <dbReference type="NCBI Taxonomy" id="166587"/>
    <lineage>
        <taxon>Bacteria</taxon>
        <taxon>Bacillati</taxon>
        <taxon>Chloroflexota</taxon>
        <taxon>environmental samples</taxon>
    </lineage>
</organism>
<evidence type="ECO:0000313" key="1">
    <source>
        <dbReference type="EMBL" id="CAA9252898.1"/>
    </source>
</evidence>
<name>A0A6J4IHF3_9CHLR</name>